<name>A0A9N9GT76_9GLOM</name>
<evidence type="ECO:0000313" key="3">
    <source>
        <dbReference type="Proteomes" id="UP000789572"/>
    </source>
</evidence>
<keyword evidence="1" id="KW-0175">Coiled coil</keyword>
<gene>
    <name evidence="2" type="ORF">POCULU_LOCUS8753</name>
</gene>
<dbReference type="InterPro" id="IPR011856">
    <property type="entry name" value="tRNA_endonuc-like_dom_sf"/>
</dbReference>
<dbReference type="GO" id="GO:0003676">
    <property type="term" value="F:nucleic acid binding"/>
    <property type="evidence" value="ECO:0007669"/>
    <property type="project" value="InterPro"/>
</dbReference>
<feature type="non-terminal residue" evidence="2">
    <location>
        <position position="1"/>
    </location>
</feature>
<dbReference type="AlphaFoldDB" id="A0A9N9GT76"/>
<protein>
    <submittedName>
        <fullName evidence="2">1853_t:CDS:1</fullName>
    </submittedName>
</protein>
<reference evidence="2" key="1">
    <citation type="submission" date="2021-06" db="EMBL/GenBank/DDBJ databases">
        <authorList>
            <person name="Kallberg Y."/>
            <person name="Tangrot J."/>
            <person name="Rosling A."/>
        </authorList>
    </citation>
    <scope>NUCLEOTIDE SEQUENCE</scope>
    <source>
        <strain evidence="2">IA702</strain>
    </source>
</reference>
<comment type="caution">
    <text evidence="2">The sequence shown here is derived from an EMBL/GenBank/DDBJ whole genome shotgun (WGS) entry which is preliminary data.</text>
</comment>
<evidence type="ECO:0000313" key="2">
    <source>
        <dbReference type="EMBL" id="CAG8628106.1"/>
    </source>
</evidence>
<organism evidence="2 3">
    <name type="scientific">Paraglomus occultum</name>
    <dbReference type="NCBI Taxonomy" id="144539"/>
    <lineage>
        <taxon>Eukaryota</taxon>
        <taxon>Fungi</taxon>
        <taxon>Fungi incertae sedis</taxon>
        <taxon>Mucoromycota</taxon>
        <taxon>Glomeromycotina</taxon>
        <taxon>Glomeromycetes</taxon>
        <taxon>Paraglomerales</taxon>
        <taxon>Paraglomeraceae</taxon>
        <taxon>Paraglomus</taxon>
    </lineage>
</organism>
<evidence type="ECO:0000256" key="1">
    <source>
        <dbReference type="SAM" id="Coils"/>
    </source>
</evidence>
<sequence>PKYVQQLKDLLDDWPLETTVGILVTNKSNRFTKDAVSEAQSSRHHIILVGTKDLVKKIREYQPPRQVQLEKKLEETRSEVRQLRSEIAELRDLVISFLKNK</sequence>
<dbReference type="Gene3D" id="3.40.1350.10">
    <property type="match status" value="1"/>
</dbReference>
<proteinExistence type="predicted"/>
<keyword evidence="3" id="KW-1185">Reference proteome</keyword>
<dbReference type="EMBL" id="CAJVPJ010002732">
    <property type="protein sequence ID" value="CAG8628106.1"/>
    <property type="molecule type" value="Genomic_DNA"/>
</dbReference>
<dbReference type="Proteomes" id="UP000789572">
    <property type="component" value="Unassembled WGS sequence"/>
</dbReference>
<feature type="coiled-coil region" evidence="1">
    <location>
        <begin position="66"/>
        <end position="93"/>
    </location>
</feature>
<accession>A0A9N9GT76</accession>